<accession>A0ABS0J7P1</accession>
<evidence type="ECO:0000313" key="9">
    <source>
        <dbReference type="EMBL" id="MBG3877738.1"/>
    </source>
</evidence>
<reference evidence="9 10" key="1">
    <citation type="submission" date="2019-08" db="EMBL/GenBank/DDBJ databases">
        <authorList>
            <person name="Luo N."/>
        </authorList>
    </citation>
    <scope>NUCLEOTIDE SEQUENCE [LARGE SCALE GENOMIC DNA]</scope>
    <source>
        <strain evidence="9 10">NCIMB 9442</strain>
    </source>
</reference>
<comment type="caution">
    <text evidence="9">The sequence shown here is derived from an EMBL/GenBank/DDBJ whole genome shotgun (WGS) entry which is preliminary data.</text>
</comment>
<keyword evidence="10" id="KW-1185">Reference proteome</keyword>
<dbReference type="PANTHER" id="PTHR30572:SF15">
    <property type="entry name" value="ABC TRANSPORTER PERMEASE"/>
    <property type="match status" value="1"/>
</dbReference>
<feature type="transmembrane region" description="Helical" evidence="6">
    <location>
        <begin position="256"/>
        <end position="283"/>
    </location>
</feature>
<evidence type="ECO:0000256" key="3">
    <source>
        <dbReference type="ARBA" id="ARBA00022692"/>
    </source>
</evidence>
<dbReference type="Pfam" id="PF02687">
    <property type="entry name" value="FtsX"/>
    <property type="match status" value="1"/>
</dbReference>
<evidence type="ECO:0000256" key="4">
    <source>
        <dbReference type="ARBA" id="ARBA00022989"/>
    </source>
</evidence>
<evidence type="ECO:0000259" key="8">
    <source>
        <dbReference type="Pfam" id="PF12704"/>
    </source>
</evidence>
<proteinExistence type="predicted"/>
<gene>
    <name evidence="9" type="ORF">FVW20_12125</name>
</gene>
<feature type="transmembrane region" description="Helical" evidence="6">
    <location>
        <begin position="20"/>
        <end position="39"/>
    </location>
</feature>
<evidence type="ECO:0000256" key="5">
    <source>
        <dbReference type="ARBA" id="ARBA00023136"/>
    </source>
</evidence>
<keyword evidence="4 6" id="KW-1133">Transmembrane helix</keyword>
<sequence length="391" mass="41863">MASLFSYSLRNMLARRLTTALTVGGMALVVFVFAAMLMLSEGLRTTLVLTGSPDNVVLLRQGAKAEMESSVDRDQAPLAESLPQVARATDGGPLAARELVVLITLNKRGTTKPSNVVIRGIGPHSLELRPQVKLKEGRMPRFGTSEIIAGESIARRFSGTGIGESLRFGLRDWTVVGIFEAGATGFSSEVWGDVDQLVAAFRRSSYSVVVARMNERGGPSGLDGIRAGLAADPRLQLEGKRETRFYEEQSEMMAKFLGVLGTMLPAIFSLGAIIGAMITMHAAVANRVREIGTLRAIGFQRRDILRAFLLESLLLGGSGGAIGLLLASTLQWVTISTMNFQTFSELAFSFTLSPRIAVWSLLFGTGMGCLGGILPAIKASRLVIVDALRAA</sequence>
<keyword evidence="3 6" id="KW-0812">Transmembrane</keyword>
<feature type="domain" description="ABC3 transporter permease C-terminal" evidence="7">
    <location>
        <begin position="263"/>
        <end position="382"/>
    </location>
</feature>
<feature type="transmembrane region" description="Helical" evidence="6">
    <location>
        <begin position="304"/>
        <end position="327"/>
    </location>
</feature>
<evidence type="ECO:0000256" key="2">
    <source>
        <dbReference type="ARBA" id="ARBA00022475"/>
    </source>
</evidence>
<evidence type="ECO:0000256" key="1">
    <source>
        <dbReference type="ARBA" id="ARBA00004651"/>
    </source>
</evidence>
<name>A0ABS0J7P1_9BACT</name>
<dbReference type="RefSeq" id="WP_196609820.1">
    <property type="nucleotide sequence ID" value="NZ_VRYY01000359.1"/>
</dbReference>
<feature type="transmembrane region" description="Helical" evidence="6">
    <location>
        <begin position="356"/>
        <end position="377"/>
    </location>
</feature>
<evidence type="ECO:0000256" key="6">
    <source>
        <dbReference type="SAM" id="Phobius"/>
    </source>
</evidence>
<dbReference type="EMBL" id="VRYY01000359">
    <property type="protein sequence ID" value="MBG3877738.1"/>
    <property type="molecule type" value="Genomic_DNA"/>
</dbReference>
<dbReference type="InterPro" id="IPR050250">
    <property type="entry name" value="Macrolide_Exporter_MacB"/>
</dbReference>
<dbReference type="InterPro" id="IPR025857">
    <property type="entry name" value="MacB_PCD"/>
</dbReference>
<dbReference type="Proteomes" id="UP001194469">
    <property type="component" value="Unassembled WGS sequence"/>
</dbReference>
<keyword evidence="2" id="KW-1003">Cell membrane</keyword>
<protein>
    <submittedName>
        <fullName evidence="9">ABC transporter permease</fullName>
    </submittedName>
</protein>
<organism evidence="9 10">
    <name type="scientific">Nitratidesulfovibrio oxamicus</name>
    <dbReference type="NCBI Taxonomy" id="32016"/>
    <lineage>
        <taxon>Bacteria</taxon>
        <taxon>Pseudomonadati</taxon>
        <taxon>Thermodesulfobacteriota</taxon>
        <taxon>Desulfovibrionia</taxon>
        <taxon>Desulfovibrionales</taxon>
        <taxon>Desulfovibrionaceae</taxon>
        <taxon>Nitratidesulfovibrio</taxon>
    </lineage>
</organism>
<evidence type="ECO:0000259" key="7">
    <source>
        <dbReference type="Pfam" id="PF02687"/>
    </source>
</evidence>
<dbReference type="PANTHER" id="PTHR30572">
    <property type="entry name" value="MEMBRANE COMPONENT OF TRANSPORTER-RELATED"/>
    <property type="match status" value="1"/>
</dbReference>
<feature type="domain" description="MacB-like periplasmic core" evidence="8">
    <location>
        <begin position="19"/>
        <end position="209"/>
    </location>
</feature>
<evidence type="ECO:0000313" key="10">
    <source>
        <dbReference type="Proteomes" id="UP001194469"/>
    </source>
</evidence>
<keyword evidence="5 6" id="KW-0472">Membrane</keyword>
<dbReference type="Pfam" id="PF12704">
    <property type="entry name" value="MacB_PCD"/>
    <property type="match status" value="1"/>
</dbReference>
<comment type="subcellular location">
    <subcellularLocation>
        <location evidence="1">Cell membrane</location>
        <topology evidence="1">Multi-pass membrane protein</topology>
    </subcellularLocation>
</comment>
<dbReference type="InterPro" id="IPR003838">
    <property type="entry name" value="ABC3_permease_C"/>
</dbReference>